<sequence length="90" mass="9392">MSSVMPLAVAALFLGSVVSGVVAAMSARNRQPGNLQRAVISLAVFSSLCMLVTSVYWVPGAFLARRLPSATVPAGPAFAPPPPRPFPVYH</sequence>
<organism evidence="3 4">
    <name type="scientific">Apatococcus lobatus</name>
    <dbReference type="NCBI Taxonomy" id="904363"/>
    <lineage>
        <taxon>Eukaryota</taxon>
        <taxon>Viridiplantae</taxon>
        <taxon>Chlorophyta</taxon>
        <taxon>core chlorophytes</taxon>
        <taxon>Trebouxiophyceae</taxon>
        <taxon>Chlorellales</taxon>
        <taxon>Chlorellaceae</taxon>
        <taxon>Apatococcus</taxon>
    </lineage>
</organism>
<keyword evidence="1" id="KW-0472">Membrane</keyword>
<feature type="chain" id="PRO_5043710557" evidence="2">
    <location>
        <begin position="24"/>
        <end position="90"/>
    </location>
</feature>
<name>A0AAW1SFE2_9CHLO</name>
<reference evidence="3 4" key="1">
    <citation type="journal article" date="2024" name="Nat. Commun.">
        <title>Phylogenomics reveals the evolutionary origins of lichenization in chlorophyte algae.</title>
        <authorList>
            <person name="Puginier C."/>
            <person name="Libourel C."/>
            <person name="Otte J."/>
            <person name="Skaloud P."/>
            <person name="Haon M."/>
            <person name="Grisel S."/>
            <person name="Petersen M."/>
            <person name="Berrin J.G."/>
            <person name="Delaux P.M."/>
            <person name="Dal Grande F."/>
            <person name="Keller J."/>
        </authorList>
    </citation>
    <scope>NUCLEOTIDE SEQUENCE [LARGE SCALE GENOMIC DNA]</scope>
    <source>
        <strain evidence="3 4">SAG 2145</strain>
    </source>
</reference>
<feature type="transmembrane region" description="Helical" evidence="1">
    <location>
        <begin position="39"/>
        <end position="58"/>
    </location>
</feature>
<keyword evidence="4" id="KW-1185">Reference proteome</keyword>
<dbReference type="EMBL" id="JALJOS010000001">
    <property type="protein sequence ID" value="KAK9844356.1"/>
    <property type="molecule type" value="Genomic_DNA"/>
</dbReference>
<keyword evidence="1" id="KW-0812">Transmembrane</keyword>
<protein>
    <submittedName>
        <fullName evidence="3">Uncharacterized protein</fullName>
    </submittedName>
</protein>
<keyword evidence="1" id="KW-1133">Transmembrane helix</keyword>
<evidence type="ECO:0000313" key="4">
    <source>
        <dbReference type="Proteomes" id="UP001438707"/>
    </source>
</evidence>
<evidence type="ECO:0000256" key="1">
    <source>
        <dbReference type="SAM" id="Phobius"/>
    </source>
</evidence>
<dbReference type="AlphaFoldDB" id="A0AAW1SFE2"/>
<comment type="caution">
    <text evidence="3">The sequence shown here is derived from an EMBL/GenBank/DDBJ whole genome shotgun (WGS) entry which is preliminary data.</text>
</comment>
<feature type="signal peptide" evidence="2">
    <location>
        <begin position="1"/>
        <end position="23"/>
    </location>
</feature>
<dbReference type="Proteomes" id="UP001438707">
    <property type="component" value="Unassembled WGS sequence"/>
</dbReference>
<evidence type="ECO:0000256" key="2">
    <source>
        <dbReference type="SAM" id="SignalP"/>
    </source>
</evidence>
<evidence type="ECO:0000313" key="3">
    <source>
        <dbReference type="EMBL" id="KAK9844356.1"/>
    </source>
</evidence>
<gene>
    <name evidence="3" type="ORF">WJX74_001257</name>
</gene>
<proteinExistence type="predicted"/>
<accession>A0AAW1SFE2</accession>
<keyword evidence="2" id="KW-0732">Signal</keyword>